<dbReference type="SUPFAM" id="SSF50978">
    <property type="entry name" value="WD40 repeat-like"/>
    <property type="match status" value="1"/>
</dbReference>
<keyword evidence="7" id="KW-1185">Reference proteome</keyword>
<gene>
    <name evidence="6" type="ORF">AJ80_07065</name>
</gene>
<dbReference type="Gene3D" id="2.130.10.10">
    <property type="entry name" value="YVTN repeat-like/Quinoprotein amine dehydrogenase"/>
    <property type="match status" value="1"/>
</dbReference>
<evidence type="ECO:0000256" key="3">
    <source>
        <dbReference type="ARBA" id="ARBA00022737"/>
    </source>
</evidence>
<protein>
    <submittedName>
        <fullName evidence="6">Uncharacterized protein</fullName>
    </submittedName>
</protein>
<dbReference type="InterPro" id="IPR037593">
    <property type="entry name" value="MIOS/Sea4"/>
</dbReference>
<evidence type="ECO:0000259" key="5">
    <source>
        <dbReference type="Pfam" id="PF21719"/>
    </source>
</evidence>
<comment type="caution">
    <text evidence="6">The sequence shown here is derived from an EMBL/GenBank/DDBJ whole genome shotgun (WGS) entry which is preliminary data.</text>
</comment>
<dbReference type="STRING" id="1447883.A0A2B7XRL7"/>
<evidence type="ECO:0000313" key="6">
    <source>
        <dbReference type="EMBL" id="PGH11595.1"/>
    </source>
</evidence>
<dbReference type="PANTHER" id="PTHR16453">
    <property type="entry name" value="WD40 DOMAIN-CONTAINING PROTEIN MIO FAMILY MEMBER"/>
    <property type="match status" value="1"/>
</dbReference>
<evidence type="ECO:0000259" key="4">
    <source>
        <dbReference type="Pfam" id="PF17034"/>
    </source>
</evidence>
<dbReference type="InterPro" id="IPR015943">
    <property type="entry name" value="WD40/YVTN_repeat-like_dom_sf"/>
</dbReference>
<dbReference type="InterPro" id="IPR001680">
    <property type="entry name" value="WD40_rpt"/>
</dbReference>
<sequence>METAIRWSPTSTTSEQRFLYVDVAGKSFKLCRVTNFNKTGLTYDVLSSHTRVPAFRAFDWSPENEALVAIGQSSGEATILRMDDDSQSPIVFPIRNQRYCNAVAFSTRGLLATGLDKVRNDFCLNIWDVNQRLSVSNTRGYGSDRQSMEPVRKLASSEPITSIKFFRDQPDTLVAGVKGQFVRIYDLRESPGNPSMQFPTRCVHNLAIDWLDENYIASCYPTNDSLICIWDRRSGSKYSSAAVASTSVDSGQLSAALEFRNVVDSKSSIWSLRFSRTKRGCLGMLSSKGTFKAYDIAKDYVSDENRASLDQTLGQDSAKTYAEQIYTKGVRDFRDPLATAKMQKKDNSRKVASFDFLNFSSSNEPSAVTLLANKSVAILSLPQAPSPLDISSQAVMARGGLVDASLEIFSPLSKPEAKVSSIIKEIQSRSIPETPLQALSNTPTKGNIKRSKGAVEGDAEVNTHLSSREKREKLLSAGTCGIPLSTQDALSWMSIPRLRCKEGYLLDDAKNKEILSDDQGLQELWDWIGRARANSSDESMIIHGTDMTYLGVYSIWTNRIGQSLDSRMLSSDIGPDIDISHLVKELVNELGLLDIKGCASDFREHRQLCLRICGSAGSTGDLEAEINRLVEERQHTKAAALAIFQDESRLAYLALRKNQPTQAHKLLAMAITGASRREADPDWEETCAEIAKELTDPYGRAILALVSKGDWNSVIQEVTLPLRYRVEVALRWLPDKELSTYLRDTTAEAVRQGDIEGVVLTGLDYPAMDLFQSYINKFGEIQTPVLAMSHTVPRFINDPIYRTRFESWRETYRRQINSWKMHLDRAKFDVESRKLAATWDGRRLVKPPAQQVSLTCNYCTRPLSQQDGTESPIHNLSIGPEVTHATVGNPLGSSAALSGTVCPKCGRHMPRCGLCSLWLGTPDPMSRAAVAEDTAKKIGGSTTTTAGTAAATTTATVTTLRDDIMRRFVVFCINCNHGFHADHARDWFRKHRICPVAECNCICDR</sequence>
<dbReference type="Proteomes" id="UP000224634">
    <property type="component" value="Unassembled WGS sequence"/>
</dbReference>
<evidence type="ECO:0000256" key="2">
    <source>
        <dbReference type="ARBA" id="ARBA00022574"/>
    </source>
</evidence>
<proteinExistence type="inferred from homology"/>
<dbReference type="Pfam" id="PF17034">
    <property type="entry name" value="zinc_ribbon_16"/>
    <property type="match status" value="1"/>
</dbReference>
<dbReference type="Pfam" id="PF21719">
    <property type="entry name" value="MIOS_a-sol"/>
    <property type="match status" value="1"/>
</dbReference>
<feature type="domain" description="GATOR2 complex protein MIO zinc-ribbon like" evidence="4">
    <location>
        <begin position="856"/>
        <end position="1004"/>
    </location>
</feature>
<dbReference type="OrthoDB" id="341486at2759"/>
<dbReference type="InterPro" id="IPR049092">
    <property type="entry name" value="MIOS_a-sol"/>
</dbReference>
<dbReference type="AlphaFoldDB" id="A0A2B7XRL7"/>
<evidence type="ECO:0000313" key="7">
    <source>
        <dbReference type="Proteomes" id="UP000224634"/>
    </source>
</evidence>
<feature type="domain" description="MIOS-like alpha-solenoid" evidence="5">
    <location>
        <begin position="499"/>
        <end position="730"/>
    </location>
</feature>
<organism evidence="6 7">
    <name type="scientific">Polytolypa hystricis (strain UAMH7299)</name>
    <dbReference type="NCBI Taxonomy" id="1447883"/>
    <lineage>
        <taxon>Eukaryota</taxon>
        <taxon>Fungi</taxon>
        <taxon>Dikarya</taxon>
        <taxon>Ascomycota</taxon>
        <taxon>Pezizomycotina</taxon>
        <taxon>Eurotiomycetes</taxon>
        <taxon>Eurotiomycetidae</taxon>
        <taxon>Onygenales</taxon>
        <taxon>Onygenales incertae sedis</taxon>
        <taxon>Polytolypa</taxon>
    </lineage>
</organism>
<dbReference type="InterPro" id="IPR031488">
    <property type="entry name" value="Zn_ribbon_mio"/>
</dbReference>
<comment type="similarity">
    <text evidence="1">Belongs to the WD repeat mio family.</text>
</comment>
<name>A0A2B7XRL7_POLH7</name>
<dbReference type="InterPro" id="IPR036322">
    <property type="entry name" value="WD40_repeat_dom_sf"/>
</dbReference>
<accession>A0A2B7XRL7</accession>
<dbReference type="GO" id="GO:1904263">
    <property type="term" value="P:positive regulation of TORC1 signaling"/>
    <property type="evidence" value="ECO:0007669"/>
    <property type="project" value="TreeGrafter"/>
</dbReference>
<keyword evidence="3" id="KW-0677">Repeat</keyword>
<dbReference type="SMART" id="SM00320">
    <property type="entry name" value="WD40"/>
    <property type="match status" value="3"/>
</dbReference>
<dbReference type="EMBL" id="PDNA01000130">
    <property type="protein sequence ID" value="PGH11595.1"/>
    <property type="molecule type" value="Genomic_DNA"/>
</dbReference>
<reference evidence="6 7" key="1">
    <citation type="submission" date="2017-10" db="EMBL/GenBank/DDBJ databases">
        <title>Comparative genomics in systemic dimorphic fungi from Ajellomycetaceae.</title>
        <authorList>
            <person name="Munoz J.F."/>
            <person name="Mcewen J.G."/>
            <person name="Clay O.K."/>
            <person name="Cuomo C.A."/>
        </authorList>
    </citation>
    <scope>NUCLEOTIDE SEQUENCE [LARGE SCALE GENOMIC DNA]</scope>
    <source>
        <strain evidence="6 7">UAMH7299</strain>
    </source>
</reference>
<evidence type="ECO:0000256" key="1">
    <source>
        <dbReference type="ARBA" id="ARBA00009713"/>
    </source>
</evidence>
<keyword evidence="2" id="KW-0853">WD repeat</keyword>
<dbReference type="PANTHER" id="PTHR16453:SF9">
    <property type="entry name" value="GATOR COMPLEX PROTEIN MIOS"/>
    <property type="match status" value="1"/>
</dbReference>
<dbReference type="GO" id="GO:0005737">
    <property type="term" value="C:cytoplasm"/>
    <property type="evidence" value="ECO:0007669"/>
    <property type="project" value="TreeGrafter"/>
</dbReference>